<comment type="caution">
    <text evidence="2">The sequence shown here is derived from an EMBL/GenBank/DDBJ whole genome shotgun (WGS) entry which is preliminary data.</text>
</comment>
<reference evidence="2" key="1">
    <citation type="submission" date="2020-11" db="EMBL/GenBank/DDBJ databases">
        <authorList>
            <consortium name="DOE Joint Genome Institute"/>
            <person name="Ahrendt S."/>
            <person name="Riley R."/>
            <person name="Andreopoulos W."/>
            <person name="Labutti K."/>
            <person name="Pangilinan J."/>
            <person name="Ruiz-Duenas F.J."/>
            <person name="Barrasa J.M."/>
            <person name="Sanchez-Garcia M."/>
            <person name="Camarero S."/>
            <person name="Miyauchi S."/>
            <person name="Serrano A."/>
            <person name="Linde D."/>
            <person name="Babiker R."/>
            <person name="Drula E."/>
            <person name="Ayuso-Fernandez I."/>
            <person name="Pacheco R."/>
            <person name="Padilla G."/>
            <person name="Ferreira P."/>
            <person name="Barriuso J."/>
            <person name="Kellner H."/>
            <person name="Castanera R."/>
            <person name="Alfaro M."/>
            <person name="Ramirez L."/>
            <person name="Pisabarro A.G."/>
            <person name="Kuo A."/>
            <person name="Tritt A."/>
            <person name="Lipzen A."/>
            <person name="He G."/>
            <person name="Yan M."/>
            <person name="Ng V."/>
            <person name="Cullen D."/>
            <person name="Martin F."/>
            <person name="Rosso M.-N."/>
            <person name="Henrissat B."/>
            <person name="Hibbett D."/>
            <person name="Martinez A.T."/>
            <person name="Grigoriev I.V."/>
        </authorList>
    </citation>
    <scope>NUCLEOTIDE SEQUENCE</scope>
    <source>
        <strain evidence="2">ATCC 90797</strain>
    </source>
</reference>
<gene>
    <name evidence="2" type="ORF">BDN71DRAFT_1436027</name>
</gene>
<dbReference type="EMBL" id="MU154706">
    <property type="protein sequence ID" value="KAF9488596.1"/>
    <property type="molecule type" value="Genomic_DNA"/>
</dbReference>
<accession>A0A9P5ZMP5</accession>
<name>A0A9P5ZMP5_PLEER</name>
<dbReference type="AlphaFoldDB" id="A0A9P5ZMP5"/>
<keyword evidence="1" id="KW-0812">Transmembrane</keyword>
<keyword evidence="1" id="KW-1133">Transmembrane helix</keyword>
<organism evidence="2 3">
    <name type="scientific">Pleurotus eryngii</name>
    <name type="common">Boletus of the steppes</name>
    <dbReference type="NCBI Taxonomy" id="5323"/>
    <lineage>
        <taxon>Eukaryota</taxon>
        <taxon>Fungi</taxon>
        <taxon>Dikarya</taxon>
        <taxon>Basidiomycota</taxon>
        <taxon>Agaricomycotina</taxon>
        <taxon>Agaricomycetes</taxon>
        <taxon>Agaricomycetidae</taxon>
        <taxon>Agaricales</taxon>
        <taxon>Pleurotineae</taxon>
        <taxon>Pleurotaceae</taxon>
        <taxon>Pleurotus</taxon>
    </lineage>
</organism>
<feature type="transmembrane region" description="Helical" evidence="1">
    <location>
        <begin position="12"/>
        <end position="35"/>
    </location>
</feature>
<evidence type="ECO:0000313" key="3">
    <source>
        <dbReference type="Proteomes" id="UP000807025"/>
    </source>
</evidence>
<keyword evidence="1" id="KW-0472">Membrane</keyword>
<dbReference type="Proteomes" id="UP000807025">
    <property type="component" value="Unassembled WGS sequence"/>
</dbReference>
<protein>
    <submittedName>
        <fullName evidence="2">Uncharacterized protein</fullName>
    </submittedName>
</protein>
<evidence type="ECO:0000256" key="1">
    <source>
        <dbReference type="SAM" id="Phobius"/>
    </source>
</evidence>
<keyword evidence="3" id="KW-1185">Reference proteome</keyword>
<evidence type="ECO:0000313" key="2">
    <source>
        <dbReference type="EMBL" id="KAF9488596.1"/>
    </source>
</evidence>
<sequence length="335" mass="35688">MNTNTCHCIPLLVLWLAFTWLPLGSGMSSFLACLLRVQLIRDTLGHSAPSCPSGALQPPCAMLAFGGFCHLYVSTKYSAPFCVWFLAAHSPTRIREHGALLCAQSSLAAGLKMSLIGQSLADVHHPVGGCSKAAAGCECCCLCEEGVDEEDGSCSYQGNIVTPPHESVLSLPVGRQCAPLTGTDPQALSIGDGMSRQPNFNPTLDVSRLRPTNLRGAQAAPLGNKATSCKAGRHAEDVTLDIGSMPSKPQERAGDVLLDVGGTLWETHRYRPTMDDVDKIGLVFKGVYSDIEVLQYPDSTFLHVKADITDILPFLTACACVNVAAKPVIPYGLVY</sequence>
<proteinExistence type="predicted"/>